<dbReference type="RefSeq" id="WP_167182734.1">
    <property type="nucleotide sequence ID" value="NZ_JAAONZ010000003.1"/>
</dbReference>
<keyword evidence="2" id="KW-0812">Transmembrane</keyword>
<dbReference type="EMBL" id="JAAONZ010000003">
    <property type="protein sequence ID" value="NHO64931.1"/>
    <property type="molecule type" value="Genomic_DNA"/>
</dbReference>
<evidence type="ECO:0000313" key="4">
    <source>
        <dbReference type="Proteomes" id="UP000787472"/>
    </source>
</evidence>
<dbReference type="Proteomes" id="UP000787472">
    <property type="component" value="Unassembled WGS sequence"/>
</dbReference>
<feature type="transmembrane region" description="Helical" evidence="2">
    <location>
        <begin position="103"/>
        <end position="130"/>
    </location>
</feature>
<feature type="transmembrane region" description="Helical" evidence="2">
    <location>
        <begin position="59"/>
        <end position="83"/>
    </location>
</feature>
<keyword evidence="2" id="KW-0472">Membrane</keyword>
<accession>A0A9E5JUR3</accession>
<evidence type="ECO:0000256" key="2">
    <source>
        <dbReference type="SAM" id="Phobius"/>
    </source>
</evidence>
<gene>
    <name evidence="3" type="ORF">G8770_05175</name>
</gene>
<feature type="transmembrane region" description="Helical" evidence="2">
    <location>
        <begin position="176"/>
        <end position="198"/>
    </location>
</feature>
<dbReference type="AlphaFoldDB" id="A0A9E5JUR3"/>
<protein>
    <submittedName>
        <fullName evidence="3">Paraquat-inducible protein A</fullName>
    </submittedName>
</protein>
<feature type="transmembrane region" description="Helical" evidence="2">
    <location>
        <begin position="142"/>
        <end position="170"/>
    </location>
</feature>
<proteinExistence type="predicted"/>
<reference evidence="3" key="1">
    <citation type="submission" date="2020-03" db="EMBL/GenBank/DDBJ databases">
        <authorList>
            <person name="Guo F."/>
        </authorList>
    </citation>
    <scope>NUCLEOTIDE SEQUENCE</scope>
    <source>
        <strain evidence="3">JCM 30134</strain>
    </source>
</reference>
<evidence type="ECO:0000256" key="1">
    <source>
        <dbReference type="SAM" id="MobiDB-lite"/>
    </source>
</evidence>
<keyword evidence="2" id="KW-1133">Transmembrane helix</keyword>
<dbReference type="InterPro" id="IPR007498">
    <property type="entry name" value="PqiA-like"/>
</dbReference>
<feature type="region of interest" description="Disordered" evidence="1">
    <location>
        <begin position="218"/>
        <end position="239"/>
    </location>
</feature>
<sequence length="239" mass="26140">MSPEEPMLASAAIRHEDLIACPSCDNLTAIPALQHGDAVFCRHCNHPLTQYQHNAYDQVIAYAVTTLILFVIANTSAFLTLQATGSENLMTLPGAPLAFYERGMPVLAFIVSSVILTLPFLHTLLVLLVYVPLKLGKPTAWLILSGRLVFIIAAWCMVDVFLIALVVSLVKLRTMATITLGIGFWAYVGFAISFTLMISHIDRLQCWRAIDALMNPGPRTLKPPPDPLTHTQATEAKGS</sequence>
<comment type="caution">
    <text evidence="3">The sequence shown here is derived from an EMBL/GenBank/DDBJ whole genome shotgun (WGS) entry which is preliminary data.</text>
</comment>
<feature type="compositionally biased region" description="Polar residues" evidence="1">
    <location>
        <begin position="229"/>
        <end position="239"/>
    </location>
</feature>
<dbReference type="Pfam" id="PF04403">
    <property type="entry name" value="PqiA"/>
    <property type="match status" value="1"/>
</dbReference>
<organism evidence="3 4">
    <name type="scientific">Pseudomaricurvus hydrocarbonicus</name>
    <dbReference type="NCBI Taxonomy" id="1470433"/>
    <lineage>
        <taxon>Bacteria</taxon>
        <taxon>Pseudomonadati</taxon>
        <taxon>Pseudomonadota</taxon>
        <taxon>Gammaproteobacteria</taxon>
        <taxon>Cellvibrionales</taxon>
        <taxon>Cellvibrionaceae</taxon>
        <taxon>Pseudomaricurvus</taxon>
    </lineage>
</organism>
<evidence type="ECO:0000313" key="3">
    <source>
        <dbReference type="EMBL" id="NHO64931.1"/>
    </source>
</evidence>
<name>A0A9E5JUR3_9GAMM</name>
<keyword evidence="4" id="KW-1185">Reference proteome</keyword>